<dbReference type="EMBL" id="AZHE01000015">
    <property type="protein sequence ID" value="KHN96363.1"/>
    <property type="molecule type" value="Genomic_DNA"/>
</dbReference>
<feature type="region of interest" description="Disordered" evidence="1">
    <location>
        <begin position="1"/>
        <end position="108"/>
    </location>
</feature>
<dbReference type="RefSeq" id="XP_040677429.1">
    <property type="nucleotide sequence ID" value="XM_040824450.1"/>
</dbReference>
<feature type="compositionally biased region" description="Acidic residues" evidence="1">
    <location>
        <begin position="1"/>
        <end position="20"/>
    </location>
</feature>
<feature type="compositionally biased region" description="Acidic residues" evidence="1">
    <location>
        <begin position="62"/>
        <end position="71"/>
    </location>
</feature>
<evidence type="ECO:0000313" key="3">
    <source>
        <dbReference type="Proteomes" id="UP000030816"/>
    </source>
</evidence>
<evidence type="ECO:0000313" key="2">
    <source>
        <dbReference type="EMBL" id="KHN96363.1"/>
    </source>
</evidence>
<protein>
    <submittedName>
        <fullName evidence="2">Heterogeneous nuclear ribonucleoprotein HRP1</fullName>
    </submittedName>
</protein>
<sequence length="108" mass="11465">MTETENFEEDLFADLYDDNDTSAKGPPAPAPVAEPPDNDQQKSLPRPSNDANENEHMHHDGGEEEDDDEVDFNLGGGSNNAVAAPPQDTGSSTPPYGTVHKASAKDDG</sequence>
<dbReference type="GO" id="GO:1990904">
    <property type="term" value="C:ribonucleoprotein complex"/>
    <property type="evidence" value="ECO:0007669"/>
    <property type="project" value="UniProtKB-KW"/>
</dbReference>
<dbReference type="Proteomes" id="UP000030816">
    <property type="component" value="Unassembled WGS sequence"/>
</dbReference>
<comment type="caution">
    <text evidence="2">The sequence shown here is derived from an EMBL/GenBank/DDBJ whole genome shotgun (WGS) entry which is preliminary data.</text>
</comment>
<keyword evidence="3" id="KW-1185">Reference proteome</keyword>
<dbReference type="STRING" id="1081103.A0A0B2WQS4"/>
<keyword evidence="2" id="KW-0687">Ribonucleoprotein</keyword>
<dbReference type="AlphaFoldDB" id="A0A0B2WQS4"/>
<gene>
    <name evidence="2" type="ORF">MAM_05652</name>
</gene>
<reference evidence="2 3" key="1">
    <citation type="journal article" date="2014" name="Proc. Natl. Acad. Sci. U.S.A.">
        <title>Trajectory and genomic determinants of fungal-pathogen speciation and host adaptation.</title>
        <authorList>
            <person name="Hu X."/>
            <person name="Xiao G."/>
            <person name="Zheng P."/>
            <person name="Shang Y."/>
            <person name="Su Y."/>
            <person name="Zhang X."/>
            <person name="Liu X."/>
            <person name="Zhan S."/>
            <person name="St Leger R.J."/>
            <person name="Wang C."/>
        </authorList>
    </citation>
    <scope>NUCLEOTIDE SEQUENCE [LARGE SCALE GENOMIC DNA]</scope>
    <source>
        <strain evidence="2 3">ARSEF 1941</strain>
    </source>
</reference>
<dbReference type="HOGENOM" id="CLU_160122_0_0_1"/>
<dbReference type="OrthoDB" id="3872446at2759"/>
<proteinExistence type="predicted"/>
<evidence type="ECO:0000256" key="1">
    <source>
        <dbReference type="SAM" id="MobiDB-lite"/>
    </source>
</evidence>
<name>A0A0B2WQS4_METAS</name>
<dbReference type="GeneID" id="63740107"/>
<organism evidence="2 3">
    <name type="scientific">Metarhizium album (strain ARSEF 1941)</name>
    <dbReference type="NCBI Taxonomy" id="1081103"/>
    <lineage>
        <taxon>Eukaryota</taxon>
        <taxon>Fungi</taxon>
        <taxon>Dikarya</taxon>
        <taxon>Ascomycota</taxon>
        <taxon>Pezizomycotina</taxon>
        <taxon>Sordariomycetes</taxon>
        <taxon>Hypocreomycetidae</taxon>
        <taxon>Hypocreales</taxon>
        <taxon>Clavicipitaceae</taxon>
        <taxon>Metarhizium</taxon>
    </lineage>
</organism>
<accession>A0A0B2WQS4</accession>